<feature type="transmembrane region" description="Helical" evidence="2">
    <location>
        <begin position="40"/>
        <end position="61"/>
    </location>
</feature>
<keyword evidence="2" id="KW-1133">Transmembrane helix</keyword>
<sequence length="96" mass="10149">MRLPQTLTDRSAHTEGGDESTAPIQQLRARSLIGRSSVEAVGFWAAVVLPVPTLLVLVVGVGTITELGVFSGLLTANLLAFYIGHGHSRPESESSH</sequence>
<feature type="region of interest" description="Disordered" evidence="1">
    <location>
        <begin position="1"/>
        <end position="22"/>
    </location>
</feature>
<proteinExistence type="predicted"/>
<gene>
    <name evidence="3" type="ORF">ACFSBW_09180</name>
</gene>
<accession>A0ABD6D9I5</accession>
<protein>
    <submittedName>
        <fullName evidence="3">Uncharacterized protein</fullName>
    </submittedName>
</protein>
<dbReference type="Pfam" id="PF26071">
    <property type="entry name" value="DUF8028"/>
    <property type="match status" value="1"/>
</dbReference>
<organism evidence="3 4">
    <name type="scientific">Halohasta litorea</name>
    <dbReference type="NCBI Taxonomy" id="869891"/>
    <lineage>
        <taxon>Archaea</taxon>
        <taxon>Methanobacteriati</taxon>
        <taxon>Methanobacteriota</taxon>
        <taxon>Stenosarchaea group</taxon>
        <taxon>Halobacteria</taxon>
        <taxon>Halobacteriales</taxon>
        <taxon>Haloferacaceae</taxon>
        <taxon>Halohasta</taxon>
    </lineage>
</organism>
<name>A0ABD6D9I5_9EURY</name>
<keyword evidence="2" id="KW-0472">Membrane</keyword>
<feature type="transmembrane region" description="Helical" evidence="2">
    <location>
        <begin position="67"/>
        <end position="84"/>
    </location>
</feature>
<dbReference type="Proteomes" id="UP001597052">
    <property type="component" value="Unassembled WGS sequence"/>
</dbReference>
<dbReference type="RefSeq" id="WP_256395582.1">
    <property type="nucleotide sequence ID" value="NZ_JANHDJ010000002.1"/>
</dbReference>
<dbReference type="AlphaFoldDB" id="A0ABD6D9I5"/>
<evidence type="ECO:0000313" key="4">
    <source>
        <dbReference type="Proteomes" id="UP001597052"/>
    </source>
</evidence>
<dbReference type="EMBL" id="JBHUDM010000002">
    <property type="protein sequence ID" value="MFD1642042.1"/>
    <property type="molecule type" value="Genomic_DNA"/>
</dbReference>
<evidence type="ECO:0000256" key="1">
    <source>
        <dbReference type="SAM" id="MobiDB-lite"/>
    </source>
</evidence>
<keyword evidence="2" id="KW-0812">Transmembrane</keyword>
<reference evidence="3 4" key="1">
    <citation type="journal article" date="2019" name="Int. J. Syst. Evol. Microbiol.">
        <title>The Global Catalogue of Microorganisms (GCM) 10K type strain sequencing project: providing services to taxonomists for standard genome sequencing and annotation.</title>
        <authorList>
            <consortium name="The Broad Institute Genomics Platform"/>
            <consortium name="The Broad Institute Genome Sequencing Center for Infectious Disease"/>
            <person name="Wu L."/>
            <person name="Ma J."/>
        </authorList>
    </citation>
    <scope>NUCLEOTIDE SEQUENCE [LARGE SCALE GENOMIC DNA]</scope>
    <source>
        <strain evidence="3 4">CGMCC 1.10593</strain>
    </source>
</reference>
<evidence type="ECO:0000256" key="2">
    <source>
        <dbReference type="SAM" id="Phobius"/>
    </source>
</evidence>
<dbReference type="InterPro" id="IPR058341">
    <property type="entry name" value="DUF8028"/>
</dbReference>
<evidence type="ECO:0000313" key="3">
    <source>
        <dbReference type="EMBL" id="MFD1642042.1"/>
    </source>
</evidence>
<keyword evidence="4" id="KW-1185">Reference proteome</keyword>
<comment type="caution">
    <text evidence="3">The sequence shown here is derived from an EMBL/GenBank/DDBJ whole genome shotgun (WGS) entry which is preliminary data.</text>
</comment>